<dbReference type="SMART" id="SM01381">
    <property type="entry name" value="7TM_GPCR_Srsx"/>
    <property type="match status" value="1"/>
</dbReference>
<evidence type="ECO:0000256" key="6">
    <source>
        <dbReference type="ARBA" id="ARBA00023136"/>
    </source>
</evidence>
<dbReference type="PROSITE" id="PS50262">
    <property type="entry name" value="G_PROTEIN_RECEP_F1_2"/>
    <property type="match status" value="1"/>
</dbReference>
<feature type="transmembrane region" description="Helical" evidence="9">
    <location>
        <begin position="100"/>
        <end position="125"/>
    </location>
</feature>
<feature type="transmembrane region" description="Helical" evidence="9">
    <location>
        <begin position="31"/>
        <end position="52"/>
    </location>
</feature>
<name>A0A913YWY5_PATMI</name>
<dbReference type="PANTHER" id="PTHR24228">
    <property type="entry name" value="B2 BRADYKININ RECEPTOR/ANGIOTENSIN II RECEPTOR"/>
    <property type="match status" value="1"/>
</dbReference>
<evidence type="ECO:0000256" key="7">
    <source>
        <dbReference type="ARBA" id="ARBA00023170"/>
    </source>
</evidence>
<evidence type="ECO:0000256" key="3">
    <source>
        <dbReference type="ARBA" id="ARBA00022692"/>
    </source>
</evidence>
<keyword evidence="5" id="KW-0297">G-protein coupled receptor</keyword>
<feature type="transmembrane region" description="Helical" evidence="9">
    <location>
        <begin position="64"/>
        <end position="88"/>
    </location>
</feature>
<feature type="transmembrane region" description="Helical" evidence="9">
    <location>
        <begin position="146"/>
        <end position="164"/>
    </location>
</feature>
<feature type="transmembrane region" description="Helical" evidence="9">
    <location>
        <begin position="253"/>
        <end position="274"/>
    </location>
</feature>
<dbReference type="OrthoDB" id="10044919at2759"/>
<evidence type="ECO:0000313" key="11">
    <source>
        <dbReference type="EnsemblMetazoa" id="XP_038044299.1"/>
    </source>
</evidence>
<dbReference type="EnsemblMetazoa" id="XM_038188371.1">
    <property type="protein sequence ID" value="XP_038044299.1"/>
    <property type="gene ID" value="LOC119719068"/>
</dbReference>
<dbReference type="InterPro" id="IPR000276">
    <property type="entry name" value="GPCR_Rhodpsn"/>
</dbReference>
<accession>A0A913YWY5</accession>
<keyword evidence="6 9" id="KW-0472">Membrane</keyword>
<dbReference type="PANTHER" id="PTHR24228:SF72">
    <property type="entry name" value="G-PROTEIN COUPLED RECEPTORS FAMILY 1 PROFILE DOMAIN-CONTAINING PROTEIN"/>
    <property type="match status" value="1"/>
</dbReference>
<dbReference type="GO" id="GO:0005886">
    <property type="term" value="C:plasma membrane"/>
    <property type="evidence" value="ECO:0007669"/>
    <property type="project" value="UniProtKB-SubCell"/>
</dbReference>
<dbReference type="RefSeq" id="XP_038044299.1">
    <property type="nucleotide sequence ID" value="XM_038188371.1"/>
</dbReference>
<reference evidence="11" key="1">
    <citation type="submission" date="2022-11" db="UniProtKB">
        <authorList>
            <consortium name="EnsemblMetazoa"/>
        </authorList>
    </citation>
    <scope>IDENTIFICATION</scope>
</reference>
<keyword evidence="3 9" id="KW-0812">Transmembrane</keyword>
<keyword evidence="7" id="KW-0675">Receptor</keyword>
<comment type="subcellular location">
    <subcellularLocation>
        <location evidence="1">Cell membrane</location>
        <topology evidence="1">Multi-pass membrane protein</topology>
    </subcellularLocation>
</comment>
<evidence type="ECO:0000256" key="5">
    <source>
        <dbReference type="ARBA" id="ARBA00023040"/>
    </source>
</evidence>
<dbReference type="GO" id="GO:0004930">
    <property type="term" value="F:G protein-coupled receptor activity"/>
    <property type="evidence" value="ECO:0007669"/>
    <property type="project" value="UniProtKB-KW"/>
</dbReference>
<evidence type="ECO:0000256" key="9">
    <source>
        <dbReference type="SAM" id="Phobius"/>
    </source>
</evidence>
<evidence type="ECO:0000256" key="1">
    <source>
        <dbReference type="ARBA" id="ARBA00004651"/>
    </source>
</evidence>
<evidence type="ECO:0000256" key="8">
    <source>
        <dbReference type="ARBA" id="ARBA00023224"/>
    </source>
</evidence>
<dbReference type="Proteomes" id="UP000887568">
    <property type="component" value="Unplaced"/>
</dbReference>
<dbReference type="Pfam" id="PF00001">
    <property type="entry name" value="7tm_1"/>
    <property type="match status" value="1"/>
</dbReference>
<sequence length="349" mass="38400">MDAWNTSDESLGSNTTESIYASYAERQVPSAATFVASFVGLLGNLAVICAILTVKKLQTTTNVFVFNLAVADVLTCTVAPLQAVTILNDELVFPLWVCKLVAFCLITCIGCSINCLVCIAVNRLIGITTAAHSVYRKLLTPCKLSFALVLTWFPPLVVATTPLLSDYAEYGYNPIYNSCTWQSSRSYTFSYAMLVAVVFFPIQFLVLFVSYLRIFLYVRKTSRSTLGQDSAAYTNLALQRQLWERQVAVTKNLFLVVCVFLLCLSPYFLILALVKTASSALSYASTILVANSSVNPIIYATRHPDFRTAFAGMVHCGRKGQSSQPVVAPRGRVSYKTTTNTDFELQTSV</sequence>
<dbReference type="InterPro" id="IPR017452">
    <property type="entry name" value="GPCR_Rhodpsn_7TM"/>
</dbReference>
<dbReference type="Gene3D" id="1.20.1070.10">
    <property type="entry name" value="Rhodopsin 7-helix transmembrane proteins"/>
    <property type="match status" value="1"/>
</dbReference>
<dbReference type="PRINTS" id="PR00237">
    <property type="entry name" value="GPCRRHODOPSN"/>
</dbReference>
<feature type="transmembrane region" description="Helical" evidence="9">
    <location>
        <begin position="191"/>
        <end position="216"/>
    </location>
</feature>
<keyword evidence="2" id="KW-1003">Cell membrane</keyword>
<proteinExistence type="predicted"/>
<dbReference type="SUPFAM" id="SSF81321">
    <property type="entry name" value="Family A G protein-coupled receptor-like"/>
    <property type="match status" value="1"/>
</dbReference>
<evidence type="ECO:0000256" key="2">
    <source>
        <dbReference type="ARBA" id="ARBA00022475"/>
    </source>
</evidence>
<keyword evidence="12" id="KW-1185">Reference proteome</keyword>
<dbReference type="AlphaFoldDB" id="A0A913YWY5"/>
<keyword evidence="4 9" id="KW-1133">Transmembrane helix</keyword>
<keyword evidence="8" id="KW-0807">Transducer</keyword>
<evidence type="ECO:0000259" key="10">
    <source>
        <dbReference type="PROSITE" id="PS50262"/>
    </source>
</evidence>
<organism evidence="11 12">
    <name type="scientific">Patiria miniata</name>
    <name type="common">Bat star</name>
    <name type="synonym">Asterina miniata</name>
    <dbReference type="NCBI Taxonomy" id="46514"/>
    <lineage>
        <taxon>Eukaryota</taxon>
        <taxon>Metazoa</taxon>
        <taxon>Echinodermata</taxon>
        <taxon>Eleutherozoa</taxon>
        <taxon>Asterozoa</taxon>
        <taxon>Asteroidea</taxon>
        <taxon>Valvatacea</taxon>
        <taxon>Valvatida</taxon>
        <taxon>Asterinidae</taxon>
        <taxon>Patiria</taxon>
    </lineage>
</organism>
<feature type="transmembrane region" description="Helical" evidence="9">
    <location>
        <begin position="280"/>
        <end position="300"/>
    </location>
</feature>
<evidence type="ECO:0000256" key="4">
    <source>
        <dbReference type="ARBA" id="ARBA00022989"/>
    </source>
</evidence>
<feature type="domain" description="G-protein coupled receptors family 1 profile" evidence="10">
    <location>
        <begin position="43"/>
        <end position="299"/>
    </location>
</feature>
<evidence type="ECO:0000313" key="12">
    <source>
        <dbReference type="Proteomes" id="UP000887568"/>
    </source>
</evidence>
<dbReference type="CDD" id="cd00637">
    <property type="entry name" value="7tm_classA_rhodopsin-like"/>
    <property type="match status" value="1"/>
</dbReference>
<dbReference type="GeneID" id="119719068"/>
<protein>
    <recommendedName>
        <fullName evidence="10">G-protein coupled receptors family 1 profile domain-containing protein</fullName>
    </recommendedName>
</protein>